<dbReference type="InterPro" id="IPR036390">
    <property type="entry name" value="WH_DNA-bd_sf"/>
</dbReference>
<dbReference type="GO" id="GO:0003700">
    <property type="term" value="F:DNA-binding transcription factor activity"/>
    <property type="evidence" value="ECO:0007669"/>
    <property type="project" value="TreeGrafter"/>
</dbReference>
<dbReference type="InterPro" id="IPR050707">
    <property type="entry name" value="HTH_MetabolicPath_Reg"/>
</dbReference>
<evidence type="ECO:0000259" key="5">
    <source>
        <dbReference type="PROSITE" id="PS51078"/>
    </source>
</evidence>
<dbReference type="GO" id="GO:0003677">
    <property type="term" value="F:DNA binding"/>
    <property type="evidence" value="ECO:0007669"/>
    <property type="project" value="UniProtKB-KW"/>
</dbReference>
<keyword evidence="7" id="KW-1185">Reference proteome</keyword>
<dbReference type="GO" id="GO:0046278">
    <property type="term" value="P:3,4-dihydroxybenzoate metabolic process"/>
    <property type="evidence" value="ECO:0007669"/>
    <property type="project" value="InterPro"/>
</dbReference>
<organism evidence="6 7">
    <name type="scientific">Phreatobacter oligotrophus</name>
    <dbReference type="NCBI Taxonomy" id="1122261"/>
    <lineage>
        <taxon>Bacteria</taxon>
        <taxon>Pseudomonadati</taxon>
        <taxon>Pseudomonadota</taxon>
        <taxon>Alphaproteobacteria</taxon>
        <taxon>Hyphomicrobiales</taxon>
        <taxon>Phreatobacteraceae</taxon>
        <taxon>Phreatobacter</taxon>
    </lineage>
</organism>
<gene>
    <name evidence="6" type="ORF">C8P69_11225</name>
</gene>
<feature type="domain" description="HTH iclR-type" evidence="4">
    <location>
        <begin position="18"/>
        <end position="78"/>
    </location>
</feature>
<dbReference type="InterPro" id="IPR029016">
    <property type="entry name" value="GAF-like_dom_sf"/>
</dbReference>
<evidence type="ECO:0000259" key="4">
    <source>
        <dbReference type="PROSITE" id="PS51077"/>
    </source>
</evidence>
<name>A0A2T4YXE4_9HYPH</name>
<dbReference type="Gene3D" id="1.10.10.10">
    <property type="entry name" value="Winged helix-like DNA-binding domain superfamily/Winged helix DNA-binding domain"/>
    <property type="match status" value="1"/>
</dbReference>
<evidence type="ECO:0000313" key="6">
    <source>
        <dbReference type="EMBL" id="PTM50864.1"/>
    </source>
</evidence>
<evidence type="ECO:0000256" key="3">
    <source>
        <dbReference type="ARBA" id="ARBA00023163"/>
    </source>
</evidence>
<dbReference type="InterPro" id="IPR014757">
    <property type="entry name" value="Tscrpt_reg_IclR_C"/>
</dbReference>
<dbReference type="GO" id="GO:0045892">
    <property type="term" value="P:negative regulation of DNA-templated transcription"/>
    <property type="evidence" value="ECO:0007669"/>
    <property type="project" value="TreeGrafter"/>
</dbReference>
<dbReference type="Gene3D" id="3.30.450.40">
    <property type="match status" value="1"/>
</dbReference>
<dbReference type="PROSITE" id="PS51077">
    <property type="entry name" value="HTH_ICLR"/>
    <property type="match status" value="1"/>
</dbReference>
<dbReference type="InterPro" id="IPR005471">
    <property type="entry name" value="Tscrpt_reg_IclR_N"/>
</dbReference>
<accession>A0A2T4YXE4</accession>
<protein>
    <submittedName>
        <fullName evidence="6">IclR family transcriptional regulator</fullName>
    </submittedName>
</protein>
<proteinExistence type="predicted"/>
<reference evidence="6 7" key="1">
    <citation type="submission" date="2018-04" db="EMBL/GenBank/DDBJ databases">
        <title>Genomic Encyclopedia of Archaeal and Bacterial Type Strains, Phase II (KMG-II): from individual species to whole genera.</title>
        <authorList>
            <person name="Goeker M."/>
        </authorList>
    </citation>
    <scope>NUCLEOTIDE SEQUENCE [LARGE SCALE GENOMIC DNA]</scope>
    <source>
        <strain evidence="6 7">DSM 25521</strain>
    </source>
</reference>
<dbReference type="SUPFAM" id="SSF55781">
    <property type="entry name" value="GAF domain-like"/>
    <property type="match status" value="1"/>
</dbReference>
<evidence type="ECO:0000256" key="1">
    <source>
        <dbReference type="ARBA" id="ARBA00023015"/>
    </source>
</evidence>
<dbReference type="NCBIfam" id="TIGR02431">
    <property type="entry name" value="pcaR_pcaU"/>
    <property type="match status" value="1"/>
</dbReference>
<dbReference type="PANTHER" id="PTHR30136">
    <property type="entry name" value="HELIX-TURN-HELIX TRANSCRIPTIONAL REGULATOR, ICLR FAMILY"/>
    <property type="match status" value="1"/>
</dbReference>
<dbReference type="SMART" id="SM00346">
    <property type="entry name" value="HTH_ICLR"/>
    <property type="match status" value="1"/>
</dbReference>
<dbReference type="AlphaFoldDB" id="A0A2T4YXE4"/>
<dbReference type="Pfam" id="PF01614">
    <property type="entry name" value="IclR_C"/>
    <property type="match status" value="1"/>
</dbReference>
<dbReference type="GO" id="GO:0045893">
    <property type="term" value="P:positive regulation of DNA-templated transcription"/>
    <property type="evidence" value="ECO:0007669"/>
    <property type="project" value="InterPro"/>
</dbReference>
<comment type="caution">
    <text evidence="6">The sequence shown here is derived from an EMBL/GenBank/DDBJ whole genome shotgun (WGS) entry which is preliminary data.</text>
</comment>
<evidence type="ECO:0000313" key="7">
    <source>
        <dbReference type="Proteomes" id="UP000241808"/>
    </source>
</evidence>
<dbReference type="InterPro" id="IPR036388">
    <property type="entry name" value="WH-like_DNA-bd_sf"/>
</dbReference>
<dbReference type="PROSITE" id="PS51078">
    <property type="entry name" value="ICLR_ED"/>
    <property type="match status" value="1"/>
</dbReference>
<evidence type="ECO:0000256" key="2">
    <source>
        <dbReference type="ARBA" id="ARBA00023125"/>
    </source>
</evidence>
<sequence>MRPTLDAAPFRQIDRDHMLGLEKGLAVIACFDAGHPRLTIADVARMTGLSRATARRCLITLARIGYAETDGRHFALTPRVLQLGYAYLSSTPLTAVLQNALERLSEEIGESSSASLLDGRDIVYVARAATKRIMSVGLSVGSRLPAYCTSMGRVLLAALPEDEARRRVEASDRRALTRATATSVEAVMARVAAARTAGYAVIDQELEVGLTSIAVPVIDREGKVVAAINVGTQATRFPPGIIVAEILPKLLKVQAELARIV</sequence>
<dbReference type="InterPro" id="IPR012794">
    <property type="entry name" value="PcaR_PcaU"/>
</dbReference>
<keyword evidence="3" id="KW-0804">Transcription</keyword>
<dbReference type="Pfam" id="PF09339">
    <property type="entry name" value="HTH_IclR"/>
    <property type="match status" value="1"/>
</dbReference>
<dbReference type="SUPFAM" id="SSF46785">
    <property type="entry name" value="Winged helix' DNA-binding domain"/>
    <property type="match status" value="1"/>
</dbReference>
<feature type="domain" description="IclR-ED" evidence="5">
    <location>
        <begin position="79"/>
        <end position="261"/>
    </location>
</feature>
<dbReference type="PANTHER" id="PTHR30136:SF34">
    <property type="entry name" value="TRANSCRIPTIONAL REGULATOR"/>
    <property type="match status" value="1"/>
</dbReference>
<keyword evidence="2" id="KW-0238">DNA-binding</keyword>
<dbReference type="Proteomes" id="UP000241808">
    <property type="component" value="Unassembled WGS sequence"/>
</dbReference>
<dbReference type="EMBL" id="PZZL01000012">
    <property type="protein sequence ID" value="PTM50864.1"/>
    <property type="molecule type" value="Genomic_DNA"/>
</dbReference>
<keyword evidence="1" id="KW-0805">Transcription regulation</keyword>